<dbReference type="RefSeq" id="XP_009046501.1">
    <property type="nucleotide sequence ID" value="XM_009048253.1"/>
</dbReference>
<feature type="transmembrane region" description="Helical" evidence="2">
    <location>
        <begin position="87"/>
        <end position="108"/>
    </location>
</feature>
<feature type="compositionally biased region" description="Polar residues" evidence="1">
    <location>
        <begin position="140"/>
        <end position="150"/>
    </location>
</feature>
<protein>
    <recommendedName>
        <fullName evidence="5">TACI cysteine-rich domain-containing protein</fullName>
    </recommendedName>
</protein>
<keyword evidence="4" id="KW-1185">Reference proteome</keyword>
<sequence length="158" mass="17695">MNIEGLKYHHQTKCPTGEYWEKLFEKCEKCYTMCEQARMRGNVKSCEEACPGYLERYVSETSSISSSIATTSLYAIQKVSDNAVSSVIWIVVAFFGGIIVVVLILVALRQYLKKKRGKESHSISYHHGAHVEDKPPCSGIQESQPPSSAHPQEESLLP</sequence>
<dbReference type="Gene3D" id="4.10.1290.10">
    <property type="entry name" value="Tumor necrosis factor receptor superfamily"/>
    <property type="match status" value="1"/>
</dbReference>
<dbReference type="AlphaFoldDB" id="V4B664"/>
<dbReference type="CTD" id="20237161"/>
<keyword evidence="2" id="KW-1133">Transmembrane helix</keyword>
<dbReference type="KEGG" id="lgi:LOTGIDRAFT_156990"/>
<evidence type="ECO:0000256" key="1">
    <source>
        <dbReference type="SAM" id="MobiDB-lite"/>
    </source>
</evidence>
<reference evidence="3 4" key="1">
    <citation type="journal article" date="2013" name="Nature">
        <title>Insights into bilaterian evolution from three spiralian genomes.</title>
        <authorList>
            <person name="Simakov O."/>
            <person name="Marletaz F."/>
            <person name="Cho S.J."/>
            <person name="Edsinger-Gonzales E."/>
            <person name="Havlak P."/>
            <person name="Hellsten U."/>
            <person name="Kuo D.H."/>
            <person name="Larsson T."/>
            <person name="Lv J."/>
            <person name="Arendt D."/>
            <person name="Savage R."/>
            <person name="Osoegawa K."/>
            <person name="de Jong P."/>
            <person name="Grimwood J."/>
            <person name="Chapman J.A."/>
            <person name="Shapiro H."/>
            <person name="Aerts A."/>
            <person name="Otillar R.P."/>
            <person name="Terry A.Y."/>
            <person name="Boore J.L."/>
            <person name="Grigoriev I.V."/>
            <person name="Lindberg D.R."/>
            <person name="Seaver E.C."/>
            <person name="Weisblat D.A."/>
            <person name="Putnam N.H."/>
            <person name="Rokhsar D.S."/>
        </authorList>
    </citation>
    <scope>NUCLEOTIDE SEQUENCE [LARGE SCALE GENOMIC DNA]</scope>
</reference>
<organism evidence="3 4">
    <name type="scientific">Lottia gigantea</name>
    <name type="common">Giant owl limpet</name>
    <dbReference type="NCBI Taxonomy" id="225164"/>
    <lineage>
        <taxon>Eukaryota</taxon>
        <taxon>Metazoa</taxon>
        <taxon>Spiralia</taxon>
        <taxon>Lophotrochozoa</taxon>
        <taxon>Mollusca</taxon>
        <taxon>Gastropoda</taxon>
        <taxon>Patellogastropoda</taxon>
        <taxon>Lottioidea</taxon>
        <taxon>Lottiidae</taxon>
        <taxon>Lottia</taxon>
    </lineage>
</organism>
<gene>
    <name evidence="3" type="ORF">LOTGIDRAFT_156990</name>
</gene>
<dbReference type="HOGENOM" id="CLU_1671303_0_0_1"/>
<evidence type="ECO:0000313" key="4">
    <source>
        <dbReference type="Proteomes" id="UP000030746"/>
    </source>
</evidence>
<proteinExistence type="predicted"/>
<feature type="region of interest" description="Disordered" evidence="1">
    <location>
        <begin position="123"/>
        <end position="158"/>
    </location>
</feature>
<keyword evidence="2" id="KW-0472">Membrane</keyword>
<name>V4B664_LOTGI</name>
<accession>V4B664</accession>
<dbReference type="GeneID" id="20237161"/>
<evidence type="ECO:0008006" key="5">
    <source>
        <dbReference type="Google" id="ProtNLM"/>
    </source>
</evidence>
<keyword evidence="2" id="KW-0812">Transmembrane</keyword>
<evidence type="ECO:0000313" key="3">
    <source>
        <dbReference type="EMBL" id="ESP03031.1"/>
    </source>
</evidence>
<evidence type="ECO:0000256" key="2">
    <source>
        <dbReference type="SAM" id="Phobius"/>
    </source>
</evidence>
<dbReference type="Proteomes" id="UP000030746">
    <property type="component" value="Unassembled WGS sequence"/>
</dbReference>
<dbReference type="EMBL" id="KB200129">
    <property type="protein sequence ID" value="ESP03031.1"/>
    <property type="molecule type" value="Genomic_DNA"/>
</dbReference>